<keyword evidence="2" id="KW-0315">Glutamine amidotransferase</keyword>
<organism evidence="3 4">
    <name type="scientific">Abeliophyllum distichum</name>
    <dbReference type="NCBI Taxonomy" id="126358"/>
    <lineage>
        <taxon>Eukaryota</taxon>
        <taxon>Viridiplantae</taxon>
        <taxon>Streptophyta</taxon>
        <taxon>Embryophyta</taxon>
        <taxon>Tracheophyta</taxon>
        <taxon>Spermatophyta</taxon>
        <taxon>Magnoliopsida</taxon>
        <taxon>eudicotyledons</taxon>
        <taxon>Gunneridae</taxon>
        <taxon>Pentapetalae</taxon>
        <taxon>asterids</taxon>
        <taxon>lamiids</taxon>
        <taxon>Lamiales</taxon>
        <taxon>Oleaceae</taxon>
        <taxon>Forsythieae</taxon>
        <taxon>Abeliophyllum</taxon>
    </lineage>
</organism>
<accession>A0ABD1QF55</accession>
<gene>
    <name evidence="3" type="ORF">Adt_35595</name>
</gene>
<dbReference type="AlphaFoldDB" id="A0ABD1QF55"/>
<reference evidence="4" key="1">
    <citation type="submission" date="2024-07" db="EMBL/GenBank/DDBJ databases">
        <title>Two chromosome-level genome assemblies of Korean endemic species Abeliophyllum distichum and Forsythia ovata (Oleaceae).</title>
        <authorList>
            <person name="Jang H."/>
        </authorList>
    </citation>
    <scope>NUCLEOTIDE SEQUENCE [LARGE SCALE GENOMIC DNA]</scope>
</reference>
<keyword evidence="1" id="KW-0808">Transferase</keyword>
<proteinExistence type="predicted"/>
<dbReference type="EMBL" id="JBFOLK010000011">
    <property type="protein sequence ID" value="KAL2474859.1"/>
    <property type="molecule type" value="Genomic_DNA"/>
</dbReference>
<name>A0ABD1QF55_9LAMI</name>
<dbReference type="PANTHER" id="PTHR11907">
    <property type="entry name" value="AMIDOPHOSPHORIBOSYLTRANSFERASE"/>
    <property type="match status" value="1"/>
</dbReference>
<sequence length="151" mass="16209">MGLCINGEGLVADCNGFTATSVGTSTACCRRHLVLHGGGDNNILHFKVDDDKPCKECGVVGIYGDPETLRFYYLSLHALQHYGQEGSRIVCIHDIVPQSVIGVVLVLKVFDESKLDNLPGILPNTGHVGYSIAGCSMLKNVQHFAAAYIFG</sequence>
<evidence type="ECO:0000256" key="1">
    <source>
        <dbReference type="ARBA" id="ARBA00022679"/>
    </source>
</evidence>
<evidence type="ECO:0000256" key="2">
    <source>
        <dbReference type="ARBA" id="ARBA00022962"/>
    </source>
</evidence>
<dbReference type="SUPFAM" id="SSF56235">
    <property type="entry name" value="N-terminal nucleophile aminohydrolases (Ntn hydrolases)"/>
    <property type="match status" value="1"/>
</dbReference>
<comment type="caution">
    <text evidence="3">The sequence shown here is derived from an EMBL/GenBank/DDBJ whole genome shotgun (WGS) entry which is preliminary data.</text>
</comment>
<dbReference type="Gene3D" id="3.60.20.10">
    <property type="entry name" value="Glutamine Phosphoribosylpyrophosphate, subunit 1, domain 1"/>
    <property type="match status" value="1"/>
</dbReference>
<protein>
    <submittedName>
        <fullName evidence="3">Amidophosphoribosyltransferase 1</fullName>
    </submittedName>
</protein>
<dbReference type="InterPro" id="IPR029055">
    <property type="entry name" value="Ntn_hydrolases_N"/>
</dbReference>
<evidence type="ECO:0000313" key="4">
    <source>
        <dbReference type="Proteomes" id="UP001604336"/>
    </source>
</evidence>
<dbReference type="Proteomes" id="UP001604336">
    <property type="component" value="Unassembled WGS sequence"/>
</dbReference>
<dbReference type="GO" id="GO:0016740">
    <property type="term" value="F:transferase activity"/>
    <property type="evidence" value="ECO:0007669"/>
    <property type="project" value="UniProtKB-KW"/>
</dbReference>
<keyword evidence="4" id="KW-1185">Reference proteome</keyword>
<evidence type="ECO:0000313" key="3">
    <source>
        <dbReference type="EMBL" id="KAL2474859.1"/>
    </source>
</evidence>